<dbReference type="EMBL" id="AODL01000007">
    <property type="protein sequence ID" value="EUJ45286.1"/>
    <property type="molecule type" value="Genomic_DNA"/>
</dbReference>
<name>W7DCS6_9LIST</name>
<accession>W7DCS6</accession>
<keyword evidence="3" id="KW-1185">Reference proteome</keyword>
<organism evidence="2 3">
    <name type="scientific">Listeria riparia FSL S10-1204</name>
    <dbReference type="NCBI Taxonomy" id="1265816"/>
    <lineage>
        <taxon>Bacteria</taxon>
        <taxon>Bacillati</taxon>
        <taxon>Bacillota</taxon>
        <taxon>Bacilli</taxon>
        <taxon>Bacillales</taxon>
        <taxon>Listeriaceae</taxon>
        <taxon>Listeria</taxon>
    </lineage>
</organism>
<evidence type="ECO:0000313" key="3">
    <source>
        <dbReference type="Proteomes" id="UP000019248"/>
    </source>
</evidence>
<feature type="region of interest" description="Disordered" evidence="1">
    <location>
        <begin position="252"/>
        <end position="286"/>
    </location>
</feature>
<dbReference type="RefSeq" id="WP_036099911.1">
    <property type="nucleotide sequence ID" value="NZ_AODL01000007.1"/>
</dbReference>
<proteinExistence type="predicted"/>
<dbReference type="Proteomes" id="UP000019248">
    <property type="component" value="Unassembled WGS sequence"/>
</dbReference>
<dbReference type="PATRIC" id="fig|1265816.5.peg.1078"/>
<evidence type="ECO:0000256" key="1">
    <source>
        <dbReference type="SAM" id="MobiDB-lite"/>
    </source>
</evidence>
<gene>
    <name evidence="2" type="ORF">PRIP_05468</name>
</gene>
<evidence type="ECO:0000313" key="2">
    <source>
        <dbReference type="EMBL" id="EUJ45286.1"/>
    </source>
</evidence>
<protein>
    <submittedName>
        <fullName evidence="2">Uncharacterized protein</fullName>
    </submittedName>
</protein>
<reference evidence="2 3" key="1">
    <citation type="journal article" date="2014" name="Int. J. Syst. Evol. Microbiol.">
        <title>Listeria floridensis sp. nov., Listeria aquatica sp. nov., Listeria cornellensis sp. nov., Listeria riparia sp. nov. and Listeria grandensis sp. nov., from agricultural and natural environments.</title>
        <authorList>
            <person name="den Bakker H.C."/>
            <person name="Warchocki S."/>
            <person name="Wright E.M."/>
            <person name="Allred A.F."/>
            <person name="Ahlstrom C."/>
            <person name="Manuel C.S."/>
            <person name="Stasiewicz M.J."/>
            <person name="Burrell A."/>
            <person name="Roof S."/>
            <person name="Strawn L."/>
            <person name="Fortes E.D."/>
            <person name="Nightingale K.K."/>
            <person name="Kephart D."/>
            <person name="Wiedmann M."/>
        </authorList>
    </citation>
    <scope>NUCLEOTIDE SEQUENCE [LARGE SCALE GENOMIC DNA]</scope>
    <source>
        <strain evidence="2 3">FSL S10-1204</strain>
    </source>
</reference>
<sequence length="286" mass="30573">MIGTINNTAESAYNISCGYLKHYIGAQPAGTVVRIQIGTANNNWGRYVDVTAGGTEVVVDGDLRIYPISPTTTYATGIAPIGTTWTKSVINGVEKLASNTVNLKNLLEFGRNGEAPYIRGNANFDGALTFDVANTSATPFFDLSNTASDQSWNRGISSRNGTTRTAEIGMSGTGKTANSIYLGFGAVPWSRTNGLVVENATKKVFIFDEEAETTKGAQTKANTTLSSSQSYTDTSLANHANDVVKHITASERNSWNAKETPANAQTKANVAESNSKSYTNYTQHLQ</sequence>
<dbReference type="AlphaFoldDB" id="W7DCS6"/>
<comment type="caution">
    <text evidence="2">The sequence shown here is derived from an EMBL/GenBank/DDBJ whole genome shotgun (WGS) entry which is preliminary data.</text>
</comment>